<proteinExistence type="predicted"/>
<dbReference type="EMBL" id="VSSQ01053803">
    <property type="protein sequence ID" value="MPN07800.1"/>
    <property type="molecule type" value="Genomic_DNA"/>
</dbReference>
<reference evidence="1" key="1">
    <citation type="submission" date="2019-08" db="EMBL/GenBank/DDBJ databases">
        <authorList>
            <person name="Kucharzyk K."/>
            <person name="Murdoch R.W."/>
            <person name="Higgins S."/>
            <person name="Loffler F."/>
        </authorList>
    </citation>
    <scope>NUCLEOTIDE SEQUENCE</scope>
</reference>
<dbReference type="AlphaFoldDB" id="A0A645F207"/>
<accession>A0A645F207</accession>
<sequence length="103" mass="11663">MADAADGYFWDIKIQKFLIVPVPDPADIGSVCRPVIQDGDDAEWFIFVMQKVDDLIQADRIFDQVQDDILVVDGDRFLTAEFLLGRRETGLDLFGGQAEMFAY</sequence>
<evidence type="ECO:0000313" key="1">
    <source>
        <dbReference type="EMBL" id="MPN07800.1"/>
    </source>
</evidence>
<organism evidence="1">
    <name type="scientific">bioreactor metagenome</name>
    <dbReference type="NCBI Taxonomy" id="1076179"/>
    <lineage>
        <taxon>unclassified sequences</taxon>
        <taxon>metagenomes</taxon>
        <taxon>ecological metagenomes</taxon>
    </lineage>
</organism>
<gene>
    <name evidence="1" type="ORF">SDC9_155072</name>
</gene>
<name>A0A645F207_9ZZZZ</name>
<protein>
    <submittedName>
        <fullName evidence="1">Uncharacterized protein</fullName>
    </submittedName>
</protein>
<comment type="caution">
    <text evidence="1">The sequence shown here is derived from an EMBL/GenBank/DDBJ whole genome shotgun (WGS) entry which is preliminary data.</text>
</comment>